<dbReference type="InterPro" id="IPR036271">
    <property type="entry name" value="Tet_transcr_reg_TetR-rel_C_sf"/>
</dbReference>
<keyword evidence="5" id="KW-1185">Reference proteome</keyword>
<dbReference type="InterPro" id="IPR025996">
    <property type="entry name" value="MT1864/Rv1816-like_C"/>
</dbReference>
<dbReference type="SUPFAM" id="SSF46689">
    <property type="entry name" value="Homeodomain-like"/>
    <property type="match status" value="1"/>
</dbReference>
<keyword evidence="2" id="KW-0804">Transcription</keyword>
<gene>
    <name evidence="4" type="ORF">EBB45_07650</name>
</gene>
<evidence type="ECO:0000256" key="1">
    <source>
        <dbReference type="ARBA" id="ARBA00023015"/>
    </source>
</evidence>
<keyword evidence="1" id="KW-0805">Transcription regulation</keyword>
<comment type="caution">
    <text evidence="4">The sequence shown here is derived from an EMBL/GenBank/DDBJ whole genome shotgun (WGS) entry which is preliminary data.</text>
</comment>
<reference evidence="4 5" key="1">
    <citation type="journal article" date="2013" name="J. Microbiol.">
        <title>Lysinibacillus chungkukjangi sp. nov., isolated from Chungkukjang, Korean fermented soybean food.</title>
        <authorList>
            <person name="Kim S.J."/>
            <person name="Jang Y.H."/>
            <person name="Hamada M."/>
            <person name="Ahn J.H."/>
            <person name="Weon H.Y."/>
            <person name="Suzuki K."/>
            <person name="Whang K.S."/>
            <person name="Kwon S.W."/>
        </authorList>
    </citation>
    <scope>NUCLEOTIDE SEQUENCE [LARGE SCALE GENOMIC DNA]</scope>
    <source>
        <strain evidence="4 5">MCCC 1A12701</strain>
    </source>
</reference>
<feature type="domain" description="HTH-type transcriptional regulator MT1864/Rv1816-like C-terminal" evidence="3">
    <location>
        <begin position="84"/>
        <end position="179"/>
    </location>
</feature>
<organism evidence="4 5">
    <name type="scientific">Lysinibacillus composti</name>
    <dbReference type="NCBI Taxonomy" id="720633"/>
    <lineage>
        <taxon>Bacteria</taxon>
        <taxon>Bacillati</taxon>
        <taxon>Bacillota</taxon>
        <taxon>Bacilli</taxon>
        <taxon>Bacillales</taxon>
        <taxon>Bacillaceae</taxon>
        <taxon>Lysinibacillus</taxon>
    </lineage>
</organism>
<accession>A0A3N9UGP5</accession>
<dbReference type="Gene3D" id="1.10.10.60">
    <property type="entry name" value="Homeodomain-like"/>
    <property type="match status" value="1"/>
</dbReference>
<evidence type="ECO:0000256" key="2">
    <source>
        <dbReference type="ARBA" id="ARBA00023163"/>
    </source>
</evidence>
<dbReference type="OrthoDB" id="71867at2"/>
<dbReference type="SUPFAM" id="SSF48498">
    <property type="entry name" value="Tetracyclin repressor-like, C-terminal domain"/>
    <property type="match status" value="1"/>
</dbReference>
<sequence length="189" mass="20959">MSPRVGLDLLTIINTAAEIADTDGVDNVTLAAIARKLNVRSPSLFNHIQGLPELKRHLSLRGLTLLNEKLTEAAKGKMKDEALISMAYGYLEFSREHNGLYDLTLSAPEPNDEEMQTASRKIIQLLSNILSDYHLTNENTIHAIRALRSILHGFSSLEQKQAFNLAVEPEESFQVLIAGFISYLNQLGS</sequence>
<evidence type="ECO:0000313" key="5">
    <source>
        <dbReference type="Proteomes" id="UP000274033"/>
    </source>
</evidence>
<protein>
    <submittedName>
        <fullName evidence="4">TetR/AcrR family transcriptional regulator</fullName>
    </submittedName>
</protein>
<dbReference type="RefSeq" id="WP_124763882.1">
    <property type="nucleotide sequence ID" value="NZ_JAFBDY010000004.1"/>
</dbReference>
<dbReference type="Proteomes" id="UP000274033">
    <property type="component" value="Unassembled WGS sequence"/>
</dbReference>
<dbReference type="Pfam" id="PF13305">
    <property type="entry name" value="TetR_C_33"/>
    <property type="match status" value="1"/>
</dbReference>
<proteinExistence type="predicted"/>
<dbReference type="InterPro" id="IPR009057">
    <property type="entry name" value="Homeodomain-like_sf"/>
</dbReference>
<dbReference type="Gene3D" id="1.10.357.10">
    <property type="entry name" value="Tetracycline Repressor, domain 2"/>
    <property type="match status" value="1"/>
</dbReference>
<name>A0A3N9UGP5_9BACI</name>
<evidence type="ECO:0000313" key="4">
    <source>
        <dbReference type="EMBL" id="RQW75225.1"/>
    </source>
</evidence>
<dbReference type="AlphaFoldDB" id="A0A3N9UGP5"/>
<dbReference type="EMBL" id="RRCT01000005">
    <property type="protein sequence ID" value="RQW75225.1"/>
    <property type="molecule type" value="Genomic_DNA"/>
</dbReference>
<evidence type="ECO:0000259" key="3">
    <source>
        <dbReference type="Pfam" id="PF13305"/>
    </source>
</evidence>